<feature type="chain" id="PRO_5021377811" evidence="1">
    <location>
        <begin position="19"/>
        <end position="149"/>
    </location>
</feature>
<name>A0A4Z1P4F1_9PEZI</name>
<keyword evidence="3" id="KW-1185">Reference proteome</keyword>
<dbReference type="EMBL" id="SNSC02000021">
    <property type="protein sequence ID" value="TID15090.1"/>
    <property type="molecule type" value="Genomic_DNA"/>
</dbReference>
<evidence type="ECO:0000256" key="1">
    <source>
        <dbReference type="SAM" id="SignalP"/>
    </source>
</evidence>
<accession>A0A4Z1P4F1</accession>
<protein>
    <submittedName>
        <fullName evidence="2">Uncharacterized protein</fullName>
    </submittedName>
</protein>
<dbReference type="Proteomes" id="UP000298493">
    <property type="component" value="Unassembled WGS sequence"/>
</dbReference>
<evidence type="ECO:0000313" key="3">
    <source>
        <dbReference type="Proteomes" id="UP000298493"/>
    </source>
</evidence>
<gene>
    <name evidence="2" type="ORF">E6O75_ATG08343</name>
</gene>
<sequence>MATRRHAAVMIVISQVLAVAFPGSSPYQRERKRHLLPASEEKSIVSVRTLTRWNCSGDVLLEVQAERKGAGIGVDGAWNLEAMQRTYPRDIGGQARCYCLGDRDSVRRSIDEADDSNNELLSIATSAWLSGAKEDAQDSGMGLVSAVWF</sequence>
<comment type="caution">
    <text evidence="2">The sequence shown here is derived from an EMBL/GenBank/DDBJ whole genome shotgun (WGS) entry which is preliminary data.</text>
</comment>
<evidence type="ECO:0000313" key="2">
    <source>
        <dbReference type="EMBL" id="TID15090.1"/>
    </source>
</evidence>
<feature type="signal peptide" evidence="1">
    <location>
        <begin position="1"/>
        <end position="18"/>
    </location>
</feature>
<organism evidence="2 3">
    <name type="scientific">Venturia nashicola</name>
    <dbReference type="NCBI Taxonomy" id="86259"/>
    <lineage>
        <taxon>Eukaryota</taxon>
        <taxon>Fungi</taxon>
        <taxon>Dikarya</taxon>
        <taxon>Ascomycota</taxon>
        <taxon>Pezizomycotina</taxon>
        <taxon>Dothideomycetes</taxon>
        <taxon>Pleosporomycetidae</taxon>
        <taxon>Venturiales</taxon>
        <taxon>Venturiaceae</taxon>
        <taxon>Venturia</taxon>
    </lineage>
</organism>
<keyword evidence="1" id="KW-0732">Signal</keyword>
<reference evidence="2 3" key="1">
    <citation type="submission" date="2019-04" db="EMBL/GenBank/DDBJ databases">
        <title>High contiguity whole genome sequence and gene annotation resource for two Venturia nashicola isolates.</title>
        <authorList>
            <person name="Prokchorchik M."/>
            <person name="Won K."/>
            <person name="Lee Y."/>
            <person name="Choi E.D."/>
            <person name="Segonzac C."/>
            <person name="Sohn K.H."/>
        </authorList>
    </citation>
    <scope>NUCLEOTIDE SEQUENCE [LARGE SCALE GENOMIC DNA]</scope>
    <source>
        <strain evidence="2 3">PRI2</strain>
    </source>
</reference>
<dbReference type="AlphaFoldDB" id="A0A4Z1P4F1"/>
<proteinExistence type="predicted"/>